<accession>A0A9N8W4U9</accession>
<reference evidence="1" key="1">
    <citation type="submission" date="2021-06" db="EMBL/GenBank/DDBJ databases">
        <authorList>
            <person name="Kallberg Y."/>
            <person name="Tangrot J."/>
            <person name="Rosling A."/>
        </authorList>
    </citation>
    <scope>NUCLEOTIDE SEQUENCE</scope>
    <source>
        <strain evidence="1">IN212</strain>
    </source>
</reference>
<gene>
    <name evidence="1" type="ORF">RFULGI_LOCUS1379</name>
</gene>
<sequence length="204" mass="23702">MQKHIPLLEFDMKTQMQSANSSDSDCEETKDTLEKGVLSYETPTIYLRVSGNGRNVGRKIKHVMVTLAVLNDQKNILKPESHYTISLFSGTENYASFKIALELIYCELHELYEHELALNECKNNGHFVDEMRELICEKMSVIGMLRDGGNKHLQKSAILEILEVENRALYFWRFDNALELPKYKKLHITSSNRNDKNRRIEKSF</sequence>
<evidence type="ECO:0000313" key="1">
    <source>
        <dbReference type="EMBL" id="CAG8477270.1"/>
    </source>
</evidence>
<dbReference type="Proteomes" id="UP000789396">
    <property type="component" value="Unassembled WGS sequence"/>
</dbReference>
<dbReference type="OrthoDB" id="2433592at2759"/>
<protein>
    <submittedName>
        <fullName evidence="1">16882_t:CDS:1</fullName>
    </submittedName>
</protein>
<evidence type="ECO:0000313" key="2">
    <source>
        <dbReference type="Proteomes" id="UP000789396"/>
    </source>
</evidence>
<dbReference type="AlphaFoldDB" id="A0A9N8W4U9"/>
<dbReference type="EMBL" id="CAJVPZ010000834">
    <property type="protein sequence ID" value="CAG8477270.1"/>
    <property type="molecule type" value="Genomic_DNA"/>
</dbReference>
<keyword evidence="2" id="KW-1185">Reference proteome</keyword>
<organism evidence="1 2">
    <name type="scientific">Racocetra fulgida</name>
    <dbReference type="NCBI Taxonomy" id="60492"/>
    <lineage>
        <taxon>Eukaryota</taxon>
        <taxon>Fungi</taxon>
        <taxon>Fungi incertae sedis</taxon>
        <taxon>Mucoromycota</taxon>
        <taxon>Glomeromycotina</taxon>
        <taxon>Glomeromycetes</taxon>
        <taxon>Diversisporales</taxon>
        <taxon>Gigasporaceae</taxon>
        <taxon>Racocetra</taxon>
    </lineage>
</organism>
<comment type="caution">
    <text evidence="1">The sequence shown here is derived from an EMBL/GenBank/DDBJ whole genome shotgun (WGS) entry which is preliminary data.</text>
</comment>
<proteinExistence type="predicted"/>
<name>A0A9N8W4U9_9GLOM</name>